<feature type="coiled-coil region" evidence="4">
    <location>
        <begin position="629"/>
        <end position="735"/>
    </location>
</feature>
<evidence type="ECO:0000313" key="5">
    <source>
        <dbReference type="EMBL" id="MCC2167200.1"/>
    </source>
</evidence>
<dbReference type="PANTHER" id="PTHR32114:SF2">
    <property type="entry name" value="ABC TRANSPORTER ABCH.3"/>
    <property type="match status" value="1"/>
</dbReference>
<accession>A0AAE3AUT2</accession>
<comment type="similarity">
    <text evidence="1">Belongs to the SMC family. SbcC subfamily.</text>
</comment>
<proteinExistence type="inferred from homology"/>
<name>A0AAE3AUT2_9FIRM</name>
<feature type="coiled-coil region" evidence="4">
    <location>
        <begin position="407"/>
        <end position="455"/>
    </location>
</feature>
<dbReference type="Proteomes" id="UP001199355">
    <property type="component" value="Unassembled WGS sequence"/>
</dbReference>
<organism evidence="5 6">
    <name type="scientific">Gallintestinimicrobium propionicum</name>
    <dbReference type="NCBI Taxonomy" id="2981770"/>
    <lineage>
        <taxon>Bacteria</taxon>
        <taxon>Bacillati</taxon>
        <taxon>Bacillota</taxon>
        <taxon>Clostridia</taxon>
        <taxon>Lachnospirales</taxon>
        <taxon>Lachnospiraceae</taxon>
        <taxon>Gallintestinimicrobium</taxon>
    </lineage>
</organism>
<evidence type="ECO:0000256" key="3">
    <source>
        <dbReference type="ARBA" id="ARBA00013368"/>
    </source>
</evidence>
<evidence type="ECO:0000256" key="1">
    <source>
        <dbReference type="ARBA" id="ARBA00006930"/>
    </source>
</evidence>
<dbReference type="Pfam" id="PF13555">
    <property type="entry name" value="AAA_29"/>
    <property type="match status" value="1"/>
</dbReference>
<reference evidence="5 6" key="1">
    <citation type="submission" date="2021-10" db="EMBL/GenBank/DDBJ databases">
        <title>Anaerobic single-cell dispensing facilitates the cultivation of human gut bacteria.</title>
        <authorList>
            <person name="Afrizal A."/>
        </authorList>
    </citation>
    <scope>NUCLEOTIDE SEQUENCE [LARGE SCALE GENOMIC DNA]</scope>
    <source>
        <strain evidence="5 6">CLA-AA-H244</strain>
    </source>
</reference>
<comment type="subunit">
    <text evidence="2">Heterodimer of SbcC and SbcD.</text>
</comment>
<dbReference type="SUPFAM" id="SSF52540">
    <property type="entry name" value="P-loop containing nucleoside triphosphate hydrolases"/>
    <property type="match status" value="1"/>
</dbReference>
<dbReference type="Pfam" id="PF13558">
    <property type="entry name" value="SbcC_Walker_B"/>
    <property type="match status" value="1"/>
</dbReference>
<evidence type="ECO:0000256" key="4">
    <source>
        <dbReference type="SAM" id="Coils"/>
    </source>
</evidence>
<protein>
    <recommendedName>
        <fullName evidence="3">Nuclease SbcCD subunit C</fullName>
    </recommendedName>
</protein>
<comment type="caution">
    <text evidence="5">The sequence shown here is derived from an EMBL/GenBank/DDBJ whole genome shotgun (WGS) entry which is preliminary data.</text>
</comment>
<sequence length="1128" mass="129712">MKQAKKIFTRMCLNNWGGINHKILEFHEYVNLFSGKSGSGKSTVMDAIQVVLYGSFSPSFLNKAADDAKNRRSVLSYLRGEQKDGTANREGQDFCSQIVLELQDTGTKQYVCMGIAFEVRKNDSEIRKFVYFSHLGKIPEGGYLTEEGYPYSNQEIRTLTEARMKESANGSRAELNRIYPSREAYISTLYDQILGYIDGNRFMTMEKSAIALKMTNGTGQFIRDYMFPKSEGDTIETISEQLGAYRDIKEKIDVLEDKIGMLKKVREAGQKLTMTRADIVKQQAMIRCIDIEDLKIRIDALLQDQERTQERLRELRQKEEELESLSTQLENELIVVSADLKSSDLGSRQEHLEELEKRSRMLADNAAQWRKILQGLKRWESDEIVADYISNRLLNKIGAFCTGPVTQKQCLELRSRLEEERQNIEEEYETYHEQERQLSKELKEKQKLLDDMKNNRKSYPEILTKARTALEQKLTALYGRTVKVWIFADLFDVEEEEWKNAVEGRLGRLKLSLITEPNVAADAAAAFREMRQFEEVDLINSEAVTKSDPTAEEGSLYETVRAGEPFADSCLKRYLGRIMKCRTVEELRTVKDGVTPDCYSYSNFIFRHLKKRDYTVGACIGSKVSRARQQDYEADAQRLKKELDEAKRMADGLKAVREMESLKEDPAYLESLSRAAQELEAVLLEKQEAEATIESLREGAYKELEEKEAELRKKRSELKKKMTGMQNEIAQQTGNQERIRTELQSKNAALKEAYVGYTEQPEITASVQEALSKRSSGSVKAQKNAEIEALGEKEQEQTEALSRARNAYILQYPSSGFSGSEKSNEGYEQLLAQYETDFEPQYRTEFEKQCDFIYRSLRENVIATIHGDIKAAKRHAAEINRLLKKTNFSDSIYQIKIEPAYNENGQFYDMLMAPELDSKNLDNDGFEGQMSLGEDSFYQKYEAKIKLLTDKFMPVRDDDERVLEQHRREMEQYADYRNYLSFSMYEQVTDADGNVIRENFVDDMAGRDSGGEGQNPKYVALLAGFAMLYMQQTNRDSRIKLVLLDEAFSKMDQERSAVCLKYARQMDLQLIVCVPDERLQSLIRNVDCVYGFRRHKNQISMMHIDKGNYLEMLEGAETEKTGAGTAAE</sequence>
<dbReference type="RefSeq" id="WP_308727976.1">
    <property type="nucleotide sequence ID" value="NZ_JAJEQF010000010.1"/>
</dbReference>
<gene>
    <name evidence="5" type="ORF">LKD45_05730</name>
</gene>
<keyword evidence="4" id="KW-0175">Coiled coil</keyword>
<dbReference type="PANTHER" id="PTHR32114">
    <property type="entry name" value="ABC TRANSPORTER ABCH.3"/>
    <property type="match status" value="1"/>
</dbReference>
<dbReference type="AlphaFoldDB" id="A0AAE3AUT2"/>
<dbReference type="Gene3D" id="3.40.50.300">
    <property type="entry name" value="P-loop containing nucleotide triphosphate hydrolases"/>
    <property type="match status" value="1"/>
</dbReference>
<evidence type="ECO:0000313" key="6">
    <source>
        <dbReference type="Proteomes" id="UP001199355"/>
    </source>
</evidence>
<dbReference type="InterPro" id="IPR027417">
    <property type="entry name" value="P-loop_NTPase"/>
</dbReference>
<dbReference type="EMBL" id="JAJEQF010000010">
    <property type="protein sequence ID" value="MCC2167200.1"/>
    <property type="molecule type" value="Genomic_DNA"/>
</dbReference>
<feature type="coiled-coil region" evidence="4">
    <location>
        <begin position="291"/>
        <end position="372"/>
    </location>
</feature>
<evidence type="ECO:0000256" key="2">
    <source>
        <dbReference type="ARBA" id="ARBA00011322"/>
    </source>
</evidence>
<keyword evidence="6" id="KW-1185">Reference proteome</keyword>